<dbReference type="AlphaFoldDB" id="A0A9D1TDI4"/>
<protein>
    <submittedName>
        <fullName evidence="2">ORF6C domain-containing protein</fullName>
    </submittedName>
</protein>
<evidence type="ECO:0000256" key="1">
    <source>
        <dbReference type="SAM" id="Coils"/>
    </source>
</evidence>
<organism evidence="2 3">
    <name type="scientific">Candidatus Ornithocaccomicrobium faecavium</name>
    <dbReference type="NCBI Taxonomy" id="2840890"/>
    <lineage>
        <taxon>Bacteria</taxon>
        <taxon>Bacillati</taxon>
        <taxon>Bacillota</taxon>
        <taxon>Clostridia</taxon>
        <taxon>Candidatus Ornithocaccomicrobium</taxon>
    </lineage>
</organism>
<dbReference type="EMBL" id="DVOT01000246">
    <property type="protein sequence ID" value="HIV29034.1"/>
    <property type="molecule type" value="Genomic_DNA"/>
</dbReference>
<gene>
    <name evidence="2" type="ORF">IAA64_13810</name>
</gene>
<reference evidence="2" key="1">
    <citation type="submission" date="2020-10" db="EMBL/GenBank/DDBJ databases">
        <authorList>
            <person name="Gilroy R."/>
        </authorList>
    </citation>
    <scope>NUCLEOTIDE SEQUENCE</scope>
    <source>
        <strain evidence="2">CHK183-6373</strain>
    </source>
</reference>
<name>A0A9D1TDI4_9FIRM</name>
<sequence length="141" mass="15541">MANNEIMQPCAAPTALSADVRQTLGQMGEIMRGMADMLRATNERMAALEREVRLLTKVTPAQANAIHEAIRSRAAEICAQYRAEGCEKAAANAIRRAVRLTTGISSVRDLPRCEYSVAMEQVRMWDDYKAMKAIRARGGAK</sequence>
<evidence type="ECO:0000313" key="3">
    <source>
        <dbReference type="Proteomes" id="UP000886884"/>
    </source>
</evidence>
<dbReference type="Proteomes" id="UP000886884">
    <property type="component" value="Unassembled WGS sequence"/>
</dbReference>
<comment type="caution">
    <text evidence="2">The sequence shown here is derived from an EMBL/GenBank/DDBJ whole genome shotgun (WGS) entry which is preliminary data.</text>
</comment>
<evidence type="ECO:0000313" key="2">
    <source>
        <dbReference type="EMBL" id="HIV29034.1"/>
    </source>
</evidence>
<reference evidence="2" key="2">
    <citation type="journal article" date="2021" name="PeerJ">
        <title>Extensive microbial diversity within the chicken gut microbiome revealed by metagenomics and culture.</title>
        <authorList>
            <person name="Gilroy R."/>
            <person name="Ravi A."/>
            <person name="Getino M."/>
            <person name="Pursley I."/>
            <person name="Horton D.L."/>
            <person name="Alikhan N.F."/>
            <person name="Baker D."/>
            <person name="Gharbi K."/>
            <person name="Hall N."/>
            <person name="Watson M."/>
            <person name="Adriaenssens E.M."/>
            <person name="Foster-Nyarko E."/>
            <person name="Jarju S."/>
            <person name="Secka A."/>
            <person name="Antonio M."/>
            <person name="Oren A."/>
            <person name="Chaudhuri R.R."/>
            <person name="La Ragione R."/>
            <person name="Hildebrand F."/>
            <person name="Pallen M.J."/>
        </authorList>
    </citation>
    <scope>NUCLEOTIDE SEQUENCE</scope>
    <source>
        <strain evidence="2">CHK183-6373</strain>
    </source>
</reference>
<feature type="coiled-coil region" evidence="1">
    <location>
        <begin position="31"/>
        <end position="58"/>
    </location>
</feature>
<keyword evidence="1" id="KW-0175">Coiled coil</keyword>
<proteinExistence type="predicted"/>
<accession>A0A9D1TDI4</accession>